<reference evidence="1 2" key="1">
    <citation type="submission" date="2018-06" db="EMBL/GenBank/DDBJ databases">
        <title>Extensive metabolic versatility and redundancy in microbially diverse, dynamic hydrothermal sediments.</title>
        <authorList>
            <person name="Dombrowski N."/>
            <person name="Teske A."/>
            <person name="Baker B.J."/>
        </authorList>
    </citation>
    <scope>NUCLEOTIDE SEQUENCE [LARGE SCALE GENOMIC DNA]</scope>
    <source>
        <strain evidence="1">B19_G9</strain>
    </source>
</reference>
<dbReference type="AlphaFoldDB" id="A0A662DCL6"/>
<evidence type="ECO:0008006" key="3">
    <source>
        <dbReference type="Google" id="ProtNLM"/>
    </source>
</evidence>
<gene>
    <name evidence="1" type="ORF">DRI96_05155</name>
</gene>
<organism evidence="1 2">
    <name type="scientific">Aerophobetes bacterium</name>
    <dbReference type="NCBI Taxonomy" id="2030807"/>
    <lineage>
        <taxon>Bacteria</taxon>
        <taxon>Candidatus Aerophobota</taxon>
    </lineage>
</organism>
<dbReference type="Proteomes" id="UP000267654">
    <property type="component" value="Unassembled WGS sequence"/>
</dbReference>
<dbReference type="EMBL" id="QMQB01000189">
    <property type="protein sequence ID" value="RLE12063.1"/>
    <property type="molecule type" value="Genomic_DNA"/>
</dbReference>
<comment type="caution">
    <text evidence="1">The sequence shown here is derived from an EMBL/GenBank/DDBJ whole genome shotgun (WGS) entry which is preliminary data.</text>
</comment>
<evidence type="ECO:0000313" key="2">
    <source>
        <dbReference type="Proteomes" id="UP000267654"/>
    </source>
</evidence>
<dbReference type="InterPro" id="IPR038071">
    <property type="entry name" value="UROD/MetE-like_sf"/>
</dbReference>
<accession>A0A662DCL6</accession>
<name>A0A662DCL6_UNCAE</name>
<evidence type="ECO:0000313" key="1">
    <source>
        <dbReference type="EMBL" id="RLE12063.1"/>
    </source>
</evidence>
<proteinExistence type="predicted"/>
<dbReference type="SUPFAM" id="SSF51726">
    <property type="entry name" value="UROD/MetE-like"/>
    <property type="match status" value="1"/>
</dbReference>
<sequence length="361" mass="42177">MRDYDKIIRKNEAFLNMEPVEEPLLGIYVGSEMPLELYKKASEVFSSLKGSVIVPEAINPKDFLDDYDRLFLEHEQVGDDLFWSASPLPGFPWMEAIVGIPVYASSATYWTAPYLNDWDKLDEISFSLDNKWFQKLLEFKEVLIEHSRGRYPLATSFVPVRGVGDMMGAALGQERMVLELYDNPENVKKLASIYADIWVKVAKTQIEKTPKFYGHYVVPWYNILTPDYCQYMQEDSLAYLSPKLYREILLEKHLKMVNDFKWVFMHLHPDGLYCLDELYKMENLKIIEVTRDLFGPSIFELLPTLKEVQKHKPLLIWGDLTREEIRELLNTLSPRGLCICPVVKTVEEGKDLIRKMRRKDL</sequence>
<protein>
    <recommendedName>
        <fullName evidence="3">Uroporphyrinogen decarboxylase (URO-D) domain-containing protein</fullName>
    </recommendedName>
</protein>
<dbReference type="Gene3D" id="3.20.20.210">
    <property type="match status" value="1"/>
</dbReference>